<evidence type="ECO:0000256" key="1">
    <source>
        <dbReference type="ARBA" id="ARBA00001971"/>
    </source>
</evidence>
<organism evidence="11 12">
    <name type="scientific">Marchantia polymorpha</name>
    <name type="common">Common liverwort</name>
    <name type="synonym">Marchantia aquatica</name>
    <dbReference type="NCBI Taxonomy" id="3197"/>
    <lineage>
        <taxon>Eukaryota</taxon>
        <taxon>Viridiplantae</taxon>
        <taxon>Streptophyta</taxon>
        <taxon>Embryophyta</taxon>
        <taxon>Marchantiophyta</taxon>
        <taxon>Marchantiopsida</taxon>
        <taxon>Marchantiidae</taxon>
        <taxon>Marchantiales</taxon>
        <taxon>Marchantiaceae</taxon>
        <taxon>Marchantia</taxon>
    </lineage>
</organism>
<protein>
    <recommendedName>
        <fullName evidence="13">Cytochrome P450</fullName>
    </recommendedName>
</protein>
<dbReference type="Gramene" id="Mp6g15540.1">
    <property type="protein sequence ID" value="Mp6g15540.1.cds"/>
    <property type="gene ID" value="Mp6g15540"/>
</dbReference>
<dbReference type="CDD" id="cd20618">
    <property type="entry name" value="CYP71_clan"/>
    <property type="match status" value="1"/>
</dbReference>
<dbReference type="OrthoDB" id="2789670at2759"/>
<keyword evidence="5 9" id="KW-0560">Oxidoreductase</keyword>
<dbReference type="Gene3D" id="1.10.630.10">
    <property type="entry name" value="Cytochrome P450"/>
    <property type="match status" value="1"/>
</dbReference>
<dbReference type="Proteomes" id="UP000244005">
    <property type="component" value="Unassembled WGS sequence"/>
</dbReference>
<dbReference type="PRINTS" id="PR00385">
    <property type="entry name" value="P450"/>
</dbReference>
<dbReference type="PANTHER" id="PTHR47944">
    <property type="entry name" value="CYTOCHROME P450 98A9"/>
    <property type="match status" value="1"/>
</dbReference>
<dbReference type="FunFam" id="1.10.630.10:FF:000126">
    <property type="entry name" value="Predicted protein"/>
    <property type="match status" value="1"/>
</dbReference>
<evidence type="ECO:0000256" key="10">
    <source>
        <dbReference type="SAM" id="Phobius"/>
    </source>
</evidence>
<dbReference type="EMBL" id="KZ772728">
    <property type="protein sequence ID" value="PTQ37604.1"/>
    <property type="molecule type" value="Genomic_DNA"/>
</dbReference>
<evidence type="ECO:0000313" key="11">
    <source>
        <dbReference type="EMBL" id="PTQ37604.1"/>
    </source>
</evidence>
<evidence type="ECO:0000256" key="3">
    <source>
        <dbReference type="ARBA" id="ARBA00022617"/>
    </source>
</evidence>
<keyword evidence="12" id="KW-1185">Reference proteome</keyword>
<dbReference type="GO" id="GO:0005506">
    <property type="term" value="F:iron ion binding"/>
    <property type="evidence" value="ECO:0007669"/>
    <property type="project" value="InterPro"/>
</dbReference>
<dbReference type="GO" id="GO:0004497">
    <property type="term" value="F:monooxygenase activity"/>
    <property type="evidence" value="ECO:0007669"/>
    <property type="project" value="UniProtKB-KW"/>
</dbReference>
<keyword evidence="10" id="KW-0472">Membrane</keyword>
<dbReference type="PRINTS" id="PR00463">
    <property type="entry name" value="EP450I"/>
</dbReference>
<proteinExistence type="inferred from homology"/>
<dbReference type="InterPro" id="IPR002401">
    <property type="entry name" value="Cyt_P450_E_grp-I"/>
</dbReference>
<dbReference type="GO" id="GO:0044550">
    <property type="term" value="P:secondary metabolite biosynthetic process"/>
    <property type="evidence" value="ECO:0007669"/>
    <property type="project" value="UniProtKB-ARBA"/>
</dbReference>
<dbReference type="InterPro" id="IPR001128">
    <property type="entry name" value="Cyt_P450"/>
</dbReference>
<evidence type="ECO:0000256" key="9">
    <source>
        <dbReference type="RuleBase" id="RU000461"/>
    </source>
</evidence>
<keyword evidence="3 8" id="KW-0349">Heme</keyword>
<evidence type="ECO:0000256" key="5">
    <source>
        <dbReference type="ARBA" id="ARBA00023002"/>
    </source>
</evidence>
<name>A0A2R6WUS7_MARPO</name>
<dbReference type="PANTHER" id="PTHR47944:SF4">
    <property type="entry name" value="OS09G0441700 PROTEIN"/>
    <property type="match status" value="1"/>
</dbReference>
<sequence>MGDSNMEGLTAIFKSWSVHTVAAVGFLYVYLKVFRRVTHKSGRRPPGPPSLPLIGHLHHLVSGFPHHTLAKIAGKYGPIMWLELGAVSVVVVSSSDIAREILKTQDHIFASRPSTVIGDFVFDKGQDLVFSPWSDHARLLRKVCITQLLSPQRINSFKDLRRELLMETMSTAFEEGHANRYISFVDMMNELFMSITTRMLFRRGAGAIKTHNQDFIKTMIEISSSGLFFIEDLIPLLKPLDLSGNLKKLKMAAEKHYDIMESIIDNRLKEKTNSKSCNEEDFLDVLLAMSDFPRDQIKYLLLDIIIAGTETTSETVVWAMTELLRHPNIMERLQSELDAVIGKERLVEEADLQKLEYLQAVVKETLRLHPVGVLGIPHFSREATKVAGYDIPANTRVVVNLYAIGRDPKVWENPLKFDPSRFLNSSINVKGQHYEVLPFGSGRRRCPGMNLALVSLPYNLAQLVHACSISLPEGLTHLDVDVEEKFQMTVGRQNPLNVLITRRLPLDVYRKVGMNVIGQ</sequence>
<evidence type="ECO:0008006" key="13">
    <source>
        <dbReference type="Google" id="ProtNLM"/>
    </source>
</evidence>
<keyword evidence="10" id="KW-0812">Transmembrane</keyword>
<keyword evidence="7 9" id="KW-0503">Monooxygenase</keyword>
<feature type="binding site" description="axial binding residue" evidence="8">
    <location>
        <position position="446"/>
    </location>
    <ligand>
        <name>heme</name>
        <dbReference type="ChEBI" id="CHEBI:30413"/>
    </ligand>
    <ligandPart>
        <name>Fe</name>
        <dbReference type="ChEBI" id="CHEBI:18248"/>
    </ligandPart>
</feature>
<dbReference type="AlphaFoldDB" id="A0A2R6WUS7"/>
<dbReference type="InterPro" id="IPR017972">
    <property type="entry name" value="Cyt_P450_CS"/>
</dbReference>
<dbReference type="PROSITE" id="PS00086">
    <property type="entry name" value="CYTOCHROME_P450"/>
    <property type="match status" value="1"/>
</dbReference>
<gene>
    <name evidence="11" type="ORF">MARPO_0056s0066</name>
</gene>
<dbReference type="InterPro" id="IPR036396">
    <property type="entry name" value="Cyt_P450_sf"/>
</dbReference>
<dbReference type="Pfam" id="PF00067">
    <property type="entry name" value="p450"/>
    <property type="match status" value="1"/>
</dbReference>
<evidence type="ECO:0000256" key="2">
    <source>
        <dbReference type="ARBA" id="ARBA00010617"/>
    </source>
</evidence>
<evidence type="ECO:0000256" key="8">
    <source>
        <dbReference type="PIRSR" id="PIRSR602401-1"/>
    </source>
</evidence>
<evidence type="ECO:0000256" key="6">
    <source>
        <dbReference type="ARBA" id="ARBA00023004"/>
    </source>
</evidence>
<reference evidence="12" key="1">
    <citation type="journal article" date="2017" name="Cell">
        <title>Insights into land plant evolution garnered from the Marchantia polymorpha genome.</title>
        <authorList>
            <person name="Bowman J.L."/>
            <person name="Kohchi T."/>
            <person name="Yamato K.T."/>
            <person name="Jenkins J."/>
            <person name="Shu S."/>
            <person name="Ishizaki K."/>
            <person name="Yamaoka S."/>
            <person name="Nishihama R."/>
            <person name="Nakamura Y."/>
            <person name="Berger F."/>
            <person name="Adam C."/>
            <person name="Aki S.S."/>
            <person name="Althoff F."/>
            <person name="Araki T."/>
            <person name="Arteaga-Vazquez M.A."/>
            <person name="Balasubrmanian S."/>
            <person name="Barry K."/>
            <person name="Bauer D."/>
            <person name="Boehm C.R."/>
            <person name="Briginshaw L."/>
            <person name="Caballero-Perez J."/>
            <person name="Catarino B."/>
            <person name="Chen F."/>
            <person name="Chiyoda S."/>
            <person name="Chovatia M."/>
            <person name="Davies K.M."/>
            <person name="Delmans M."/>
            <person name="Demura T."/>
            <person name="Dierschke T."/>
            <person name="Dolan L."/>
            <person name="Dorantes-Acosta A.E."/>
            <person name="Eklund D.M."/>
            <person name="Florent S.N."/>
            <person name="Flores-Sandoval E."/>
            <person name="Fujiyama A."/>
            <person name="Fukuzawa H."/>
            <person name="Galik B."/>
            <person name="Grimanelli D."/>
            <person name="Grimwood J."/>
            <person name="Grossniklaus U."/>
            <person name="Hamada T."/>
            <person name="Haseloff J."/>
            <person name="Hetherington A.J."/>
            <person name="Higo A."/>
            <person name="Hirakawa Y."/>
            <person name="Hundley H.N."/>
            <person name="Ikeda Y."/>
            <person name="Inoue K."/>
            <person name="Inoue S.I."/>
            <person name="Ishida S."/>
            <person name="Jia Q."/>
            <person name="Kakita M."/>
            <person name="Kanazawa T."/>
            <person name="Kawai Y."/>
            <person name="Kawashima T."/>
            <person name="Kennedy M."/>
            <person name="Kinose K."/>
            <person name="Kinoshita T."/>
            <person name="Kohara Y."/>
            <person name="Koide E."/>
            <person name="Komatsu K."/>
            <person name="Kopischke S."/>
            <person name="Kubo M."/>
            <person name="Kyozuka J."/>
            <person name="Lagercrantz U."/>
            <person name="Lin S.S."/>
            <person name="Lindquist E."/>
            <person name="Lipzen A.M."/>
            <person name="Lu C.W."/>
            <person name="De Luna E."/>
            <person name="Martienssen R.A."/>
            <person name="Minamino N."/>
            <person name="Mizutani M."/>
            <person name="Mizutani M."/>
            <person name="Mochizuki N."/>
            <person name="Monte I."/>
            <person name="Mosher R."/>
            <person name="Nagasaki H."/>
            <person name="Nakagami H."/>
            <person name="Naramoto S."/>
            <person name="Nishitani K."/>
            <person name="Ohtani M."/>
            <person name="Okamoto T."/>
            <person name="Okumura M."/>
            <person name="Phillips J."/>
            <person name="Pollak B."/>
            <person name="Reinders A."/>
            <person name="Rovekamp M."/>
            <person name="Sano R."/>
            <person name="Sawa S."/>
            <person name="Schmid M.W."/>
            <person name="Shirakawa M."/>
            <person name="Solano R."/>
            <person name="Spunde A."/>
            <person name="Suetsugu N."/>
            <person name="Sugano S."/>
            <person name="Sugiyama A."/>
            <person name="Sun R."/>
            <person name="Suzuki Y."/>
            <person name="Takenaka M."/>
            <person name="Takezawa D."/>
            <person name="Tomogane H."/>
            <person name="Tsuzuki M."/>
            <person name="Ueda T."/>
            <person name="Umeda M."/>
            <person name="Ward J.M."/>
            <person name="Watanabe Y."/>
            <person name="Yazaki K."/>
            <person name="Yokoyama R."/>
            <person name="Yoshitake Y."/>
            <person name="Yotsui I."/>
            <person name="Zachgo S."/>
            <person name="Schmutz J."/>
        </authorList>
    </citation>
    <scope>NUCLEOTIDE SEQUENCE [LARGE SCALE GENOMIC DNA]</scope>
    <source>
        <strain evidence="12">Tak-1</strain>
    </source>
</reference>
<dbReference type="SUPFAM" id="SSF48264">
    <property type="entry name" value="Cytochrome P450"/>
    <property type="match status" value="1"/>
</dbReference>
<dbReference type="GO" id="GO:0020037">
    <property type="term" value="F:heme binding"/>
    <property type="evidence" value="ECO:0007669"/>
    <property type="project" value="InterPro"/>
</dbReference>
<keyword evidence="4 8" id="KW-0479">Metal-binding</keyword>
<accession>A0A2R6WUS7</accession>
<evidence type="ECO:0000256" key="7">
    <source>
        <dbReference type="ARBA" id="ARBA00023033"/>
    </source>
</evidence>
<feature type="transmembrane region" description="Helical" evidence="10">
    <location>
        <begin position="12"/>
        <end position="31"/>
    </location>
</feature>
<keyword evidence="6 8" id="KW-0408">Iron</keyword>
<keyword evidence="10" id="KW-1133">Transmembrane helix</keyword>
<dbReference type="GO" id="GO:0016705">
    <property type="term" value="F:oxidoreductase activity, acting on paired donors, with incorporation or reduction of molecular oxygen"/>
    <property type="evidence" value="ECO:0007669"/>
    <property type="project" value="InterPro"/>
</dbReference>
<comment type="similarity">
    <text evidence="2 9">Belongs to the cytochrome P450 family.</text>
</comment>
<evidence type="ECO:0000256" key="4">
    <source>
        <dbReference type="ARBA" id="ARBA00022723"/>
    </source>
</evidence>
<comment type="cofactor">
    <cofactor evidence="1 8">
        <name>heme</name>
        <dbReference type="ChEBI" id="CHEBI:30413"/>
    </cofactor>
</comment>
<evidence type="ECO:0000313" key="12">
    <source>
        <dbReference type="Proteomes" id="UP000244005"/>
    </source>
</evidence>